<dbReference type="Gene3D" id="1.20.1050.10">
    <property type="match status" value="1"/>
</dbReference>
<dbReference type="SFLD" id="SFLDS00019">
    <property type="entry name" value="Glutathione_Transferase_(cytos"/>
    <property type="match status" value="1"/>
</dbReference>
<dbReference type="InterPro" id="IPR004045">
    <property type="entry name" value="Glutathione_S-Trfase_N"/>
</dbReference>
<dbReference type="SUPFAM" id="SSF52833">
    <property type="entry name" value="Thioredoxin-like"/>
    <property type="match status" value="1"/>
</dbReference>
<protein>
    <submittedName>
        <fullName evidence="3">Glutathione S-transferase</fullName>
    </submittedName>
</protein>
<evidence type="ECO:0000259" key="2">
    <source>
        <dbReference type="PROSITE" id="PS50405"/>
    </source>
</evidence>
<dbReference type="AlphaFoldDB" id="A0AAQ1GAF6"/>
<comment type="caution">
    <text evidence="3">The sequence shown here is derived from an EMBL/GenBank/DDBJ whole genome shotgun (WGS) entry which is preliminary data.</text>
</comment>
<dbReference type="InterPro" id="IPR040079">
    <property type="entry name" value="Glutathione_S-Trfase"/>
</dbReference>
<reference evidence="3 4" key="1">
    <citation type="submission" date="2016-10" db="EMBL/GenBank/DDBJ databases">
        <authorList>
            <person name="Varghese N."/>
            <person name="Submissions S."/>
        </authorList>
    </citation>
    <scope>NUCLEOTIDE SEQUENCE [LARGE SCALE GENOMIC DNA]</scope>
    <source>
        <strain evidence="3 4">CECT 8317</strain>
    </source>
</reference>
<evidence type="ECO:0000313" key="3">
    <source>
        <dbReference type="EMBL" id="SEG74315.1"/>
    </source>
</evidence>
<dbReference type="PANTHER" id="PTHR44051:SF8">
    <property type="entry name" value="GLUTATHIONE S-TRANSFERASE GSTA"/>
    <property type="match status" value="1"/>
</dbReference>
<dbReference type="CDD" id="cd00299">
    <property type="entry name" value="GST_C_family"/>
    <property type="match status" value="1"/>
</dbReference>
<dbReference type="SUPFAM" id="SSF47616">
    <property type="entry name" value="GST C-terminal domain-like"/>
    <property type="match status" value="1"/>
</dbReference>
<dbReference type="RefSeq" id="WP_088278040.1">
    <property type="nucleotide sequence ID" value="NZ_FNVE01000023.1"/>
</dbReference>
<name>A0AAQ1GAF6_9GAMM</name>
<feature type="domain" description="GST N-terminal" evidence="1">
    <location>
        <begin position="1"/>
        <end position="79"/>
    </location>
</feature>
<dbReference type="PROSITE" id="PS50405">
    <property type="entry name" value="GST_CTER"/>
    <property type="match status" value="1"/>
</dbReference>
<evidence type="ECO:0000313" key="4">
    <source>
        <dbReference type="Proteomes" id="UP000243518"/>
    </source>
</evidence>
<dbReference type="SFLD" id="SFLDG00358">
    <property type="entry name" value="Main_(cytGST)"/>
    <property type="match status" value="1"/>
</dbReference>
<dbReference type="Pfam" id="PF13410">
    <property type="entry name" value="GST_C_2"/>
    <property type="match status" value="1"/>
</dbReference>
<dbReference type="CDD" id="cd00570">
    <property type="entry name" value="GST_N_family"/>
    <property type="match status" value="1"/>
</dbReference>
<proteinExistence type="predicted"/>
<dbReference type="PANTHER" id="PTHR44051">
    <property type="entry name" value="GLUTATHIONE S-TRANSFERASE-RELATED"/>
    <property type="match status" value="1"/>
</dbReference>
<dbReference type="InterPro" id="IPR036282">
    <property type="entry name" value="Glutathione-S-Trfase_C_sf"/>
</dbReference>
<feature type="domain" description="GST C-terminal" evidence="2">
    <location>
        <begin position="84"/>
        <end position="215"/>
    </location>
</feature>
<dbReference type="Gene3D" id="3.40.30.10">
    <property type="entry name" value="Glutaredoxin"/>
    <property type="match status" value="1"/>
</dbReference>
<dbReference type="Proteomes" id="UP000243518">
    <property type="component" value="Unassembled WGS sequence"/>
</dbReference>
<accession>A0AAQ1GAF6</accession>
<dbReference type="PROSITE" id="PS50404">
    <property type="entry name" value="GST_NTER"/>
    <property type="match status" value="1"/>
</dbReference>
<dbReference type="Pfam" id="PF13417">
    <property type="entry name" value="GST_N_3"/>
    <property type="match status" value="1"/>
</dbReference>
<dbReference type="InterPro" id="IPR036249">
    <property type="entry name" value="Thioredoxin-like_sf"/>
</dbReference>
<sequence>MALTLYGAILSPFVRKVRILLAEHQIPYEHTFIPPRGQPDWYYDISPLGRIPALVDGDVKLADSAVIAQYLQDSRGGPSLYGSTPEEAARVRWLEKYADYELAPHCTFGVFFPRIVACSVGEPVDEARVQASLNEHLPPLFDYLERELGERRFFLGDQFSMADIAVVCQLINMAHAGELIDEARWPGLASLLSRVTARGSVSALLPAEHQLVAKLSGRM</sequence>
<keyword evidence="4" id="KW-1185">Reference proteome</keyword>
<dbReference type="InterPro" id="IPR010987">
    <property type="entry name" value="Glutathione-S-Trfase_C-like"/>
</dbReference>
<evidence type="ECO:0000259" key="1">
    <source>
        <dbReference type="PROSITE" id="PS50404"/>
    </source>
</evidence>
<organism evidence="3 4">
    <name type="scientific">Halopseudomonas aestusnigri</name>
    <dbReference type="NCBI Taxonomy" id="857252"/>
    <lineage>
        <taxon>Bacteria</taxon>
        <taxon>Pseudomonadati</taxon>
        <taxon>Pseudomonadota</taxon>
        <taxon>Gammaproteobacteria</taxon>
        <taxon>Pseudomonadales</taxon>
        <taxon>Pseudomonadaceae</taxon>
        <taxon>Halopseudomonas</taxon>
    </lineage>
</organism>
<dbReference type="EMBL" id="FNVE01000023">
    <property type="protein sequence ID" value="SEG74315.1"/>
    <property type="molecule type" value="Genomic_DNA"/>
</dbReference>
<gene>
    <name evidence="3" type="ORF">SAMN05216586_1232</name>
</gene>